<evidence type="ECO:0000313" key="2">
    <source>
        <dbReference type="EMBL" id="ORY79567.1"/>
    </source>
</evidence>
<organism evidence="2 3">
    <name type="scientific">Protomyces lactucae-debilis</name>
    <dbReference type="NCBI Taxonomy" id="2754530"/>
    <lineage>
        <taxon>Eukaryota</taxon>
        <taxon>Fungi</taxon>
        <taxon>Dikarya</taxon>
        <taxon>Ascomycota</taxon>
        <taxon>Taphrinomycotina</taxon>
        <taxon>Taphrinomycetes</taxon>
        <taxon>Taphrinales</taxon>
        <taxon>Protomycetaceae</taxon>
        <taxon>Protomyces</taxon>
    </lineage>
</organism>
<dbReference type="RefSeq" id="XP_040723938.1">
    <property type="nucleotide sequence ID" value="XM_040871447.1"/>
</dbReference>
<dbReference type="GeneID" id="63788046"/>
<feature type="region of interest" description="Disordered" evidence="1">
    <location>
        <begin position="1"/>
        <end position="30"/>
    </location>
</feature>
<comment type="caution">
    <text evidence="2">The sequence shown here is derived from an EMBL/GenBank/DDBJ whole genome shotgun (WGS) entry which is preliminary data.</text>
</comment>
<evidence type="ECO:0000256" key="1">
    <source>
        <dbReference type="SAM" id="MobiDB-lite"/>
    </source>
</evidence>
<accession>A0A1Y2F7E2</accession>
<dbReference type="EMBL" id="MCFI01000015">
    <property type="protein sequence ID" value="ORY79567.1"/>
    <property type="molecule type" value="Genomic_DNA"/>
</dbReference>
<protein>
    <submittedName>
        <fullName evidence="2">Uncharacterized protein</fullName>
    </submittedName>
</protein>
<evidence type="ECO:0000313" key="3">
    <source>
        <dbReference type="Proteomes" id="UP000193685"/>
    </source>
</evidence>
<dbReference type="Proteomes" id="UP000193685">
    <property type="component" value="Unassembled WGS sequence"/>
</dbReference>
<reference evidence="2 3" key="1">
    <citation type="submission" date="2016-07" db="EMBL/GenBank/DDBJ databases">
        <title>Pervasive Adenine N6-methylation of Active Genes in Fungi.</title>
        <authorList>
            <consortium name="DOE Joint Genome Institute"/>
            <person name="Mondo S.J."/>
            <person name="Dannebaum R.O."/>
            <person name="Kuo R.C."/>
            <person name="Labutti K."/>
            <person name="Haridas S."/>
            <person name="Kuo A."/>
            <person name="Salamov A."/>
            <person name="Ahrendt S.R."/>
            <person name="Lipzen A."/>
            <person name="Sullivan W."/>
            <person name="Andreopoulos W.B."/>
            <person name="Clum A."/>
            <person name="Lindquist E."/>
            <person name="Daum C."/>
            <person name="Ramamoorthy G.K."/>
            <person name="Gryganskyi A."/>
            <person name="Culley D."/>
            <person name="Magnuson J.K."/>
            <person name="James T.Y."/>
            <person name="O'Malley M.A."/>
            <person name="Stajich J.E."/>
            <person name="Spatafora J.W."/>
            <person name="Visel A."/>
            <person name="Grigoriev I.V."/>
        </authorList>
    </citation>
    <scope>NUCLEOTIDE SEQUENCE [LARGE SCALE GENOMIC DNA]</scope>
    <source>
        <strain evidence="2 3">12-1054</strain>
    </source>
</reference>
<sequence length="301" mass="33888">MSEERLPPYELSFSHEADAPSYDSDSNFVATRTSDPDATASLGNVTATCKALDPCSASGRPYYLILPKSYVAPVFQHGKPQSSWLLTTLRQYCCTTIENRHYRLQFSVKPFCLTQEGITLDVGYLRSDSPRPCPGDTSPFSPYEMTLQFVPVFLQPRPECYRRELLYRGSGVSKDRGRYTTGGPKYIFHASQIETYTDDRKLCVEDLGWTYKPTHKWKENLLAFKVIAQLALLPMDIRDTRAARTVAVELTVLGDMFFDPGEHDSSPVTSCSKDGHSTLSMAFARDGDLHVSLEVDNAFFR</sequence>
<feature type="compositionally biased region" description="Basic and acidic residues" evidence="1">
    <location>
        <begin position="1"/>
        <end position="18"/>
    </location>
</feature>
<gene>
    <name evidence="2" type="ORF">BCR37DRAFT_394286</name>
</gene>
<proteinExistence type="predicted"/>
<dbReference type="AlphaFoldDB" id="A0A1Y2F7E2"/>
<keyword evidence="3" id="KW-1185">Reference proteome</keyword>
<name>A0A1Y2F7E2_PROLT</name>